<evidence type="ECO:0000259" key="5">
    <source>
        <dbReference type="Pfam" id="PF03372"/>
    </source>
</evidence>
<dbReference type="PANTHER" id="PTHR16320:SF23">
    <property type="entry name" value="SPHINGOMYELINASE C 1"/>
    <property type="match status" value="1"/>
</dbReference>
<accession>A0A6I6N2C3</accession>
<gene>
    <name evidence="6" type="ORF">GQF42_22295</name>
</gene>
<dbReference type="InterPro" id="IPR038772">
    <property type="entry name" value="Sph/SMPD2-like"/>
</dbReference>
<evidence type="ECO:0000256" key="1">
    <source>
        <dbReference type="ARBA" id="ARBA00006335"/>
    </source>
</evidence>
<keyword evidence="7" id="KW-1185">Reference proteome</keyword>
<dbReference type="Gene3D" id="3.60.10.10">
    <property type="entry name" value="Endonuclease/exonuclease/phosphatase"/>
    <property type="match status" value="1"/>
</dbReference>
<feature type="signal peptide" evidence="4">
    <location>
        <begin position="1"/>
        <end position="32"/>
    </location>
</feature>
<name>A0A6I6N2C3_9ACTN</name>
<feature type="domain" description="Endonuclease/exonuclease/phosphatase" evidence="5">
    <location>
        <begin position="43"/>
        <end position="265"/>
    </location>
</feature>
<sequence>MVSRRTASALTTAAAVLLLGAGGFTAAPSAGAATGTNLSVFAWNVDLGTPIVDSTQNEKAAQRTPTIESIIRKHGADVVVLDENFNNTSTADITSKLADLYPYHTPVVGQTCSGGGWNGISGDCSNSLFVINGGTMILSKYPITAQYAHVFSNSTYGTWDYHANKGAALAQIDKGGVKSWVVGTHLQADESDTSTDTTQATRLAQLREIRSWVDGIAGSNGPVLIGGDLNVEYYGGQSRGDYAGAQSAVNGVLGTPATDSSQTLRTMDCPASAWCQYMSGVESFPKDYRDDLDYIGYLNATNRPAPAAMSTVKVDFDPQSGWTTGQTDTNAPSDHYPVEATFQIG</sequence>
<dbReference type="Pfam" id="PF03372">
    <property type="entry name" value="Exo_endo_phos"/>
    <property type="match status" value="1"/>
</dbReference>
<dbReference type="KEGG" id="sbro:GQF42_22295"/>
<evidence type="ECO:0000313" key="6">
    <source>
        <dbReference type="EMBL" id="QHA05652.1"/>
    </source>
</evidence>
<dbReference type="Proteomes" id="UP000436138">
    <property type="component" value="Chromosome"/>
</dbReference>
<dbReference type="EMBL" id="CP047020">
    <property type="protein sequence ID" value="QHA05652.1"/>
    <property type="molecule type" value="Genomic_DNA"/>
</dbReference>
<dbReference type="SUPFAM" id="SSF56219">
    <property type="entry name" value="DNase I-like"/>
    <property type="match status" value="1"/>
</dbReference>
<evidence type="ECO:0000256" key="2">
    <source>
        <dbReference type="ARBA" id="ARBA00022729"/>
    </source>
</evidence>
<evidence type="ECO:0000256" key="3">
    <source>
        <dbReference type="ARBA" id="ARBA00022801"/>
    </source>
</evidence>
<keyword evidence="3" id="KW-0378">Hydrolase</keyword>
<dbReference type="GO" id="GO:0004767">
    <property type="term" value="F:sphingomyelin phosphodiesterase activity"/>
    <property type="evidence" value="ECO:0007669"/>
    <property type="project" value="InterPro"/>
</dbReference>
<dbReference type="RefSeq" id="WP_158922553.1">
    <property type="nucleotide sequence ID" value="NZ_CP047020.1"/>
</dbReference>
<evidence type="ECO:0000256" key="4">
    <source>
        <dbReference type="SAM" id="SignalP"/>
    </source>
</evidence>
<dbReference type="AlphaFoldDB" id="A0A6I6N2C3"/>
<comment type="similarity">
    <text evidence="1">Belongs to the neutral sphingomyelinase family.</text>
</comment>
<dbReference type="PROSITE" id="PS51318">
    <property type="entry name" value="TAT"/>
    <property type="match status" value="1"/>
</dbReference>
<dbReference type="GO" id="GO:0005576">
    <property type="term" value="C:extracellular region"/>
    <property type="evidence" value="ECO:0007669"/>
    <property type="project" value="InterPro"/>
</dbReference>
<feature type="chain" id="PRO_5026043757" evidence="4">
    <location>
        <begin position="33"/>
        <end position="345"/>
    </location>
</feature>
<dbReference type="PANTHER" id="PTHR16320">
    <property type="entry name" value="SPHINGOMYELINASE FAMILY MEMBER"/>
    <property type="match status" value="1"/>
</dbReference>
<evidence type="ECO:0000313" key="7">
    <source>
        <dbReference type="Proteomes" id="UP000436138"/>
    </source>
</evidence>
<dbReference type="InterPro" id="IPR006311">
    <property type="entry name" value="TAT_signal"/>
</dbReference>
<protein>
    <submittedName>
        <fullName evidence="6">Phospholipase</fullName>
    </submittedName>
</protein>
<dbReference type="InterPro" id="IPR005135">
    <property type="entry name" value="Endo/exonuclease/phosphatase"/>
</dbReference>
<reference evidence="6 7" key="1">
    <citation type="submission" date="2019-12" db="EMBL/GenBank/DDBJ databases">
        <title>Streptomyces sp. strain T44 isolated from rhizosphere soil of Broussonetia papyrifera.</title>
        <authorList>
            <person name="Mo P."/>
        </authorList>
    </citation>
    <scope>NUCLEOTIDE SEQUENCE [LARGE SCALE GENOMIC DNA]</scope>
    <source>
        <strain evidence="6 7">T44</strain>
    </source>
</reference>
<keyword evidence="2 4" id="KW-0732">Signal</keyword>
<dbReference type="InterPro" id="IPR017766">
    <property type="entry name" value="Sphingomyelinase/PLipase_C"/>
</dbReference>
<proteinExistence type="inferred from homology"/>
<dbReference type="CDD" id="cd09078">
    <property type="entry name" value="nSMase"/>
    <property type="match status" value="1"/>
</dbReference>
<dbReference type="InterPro" id="IPR036691">
    <property type="entry name" value="Endo/exonu/phosph_ase_sf"/>
</dbReference>
<organism evidence="6 7">
    <name type="scientific">Streptomyces broussonetiae</name>
    <dbReference type="NCBI Taxonomy" id="2686304"/>
    <lineage>
        <taxon>Bacteria</taxon>
        <taxon>Bacillati</taxon>
        <taxon>Actinomycetota</taxon>
        <taxon>Actinomycetes</taxon>
        <taxon>Kitasatosporales</taxon>
        <taxon>Streptomycetaceae</taxon>
        <taxon>Streptomyces</taxon>
    </lineage>
</organism>